<evidence type="ECO:0000313" key="2">
    <source>
        <dbReference type="Proteomes" id="UP000198534"/>
    </source>
</evidence>
<dbReference type="Proteomes" id="UP000198534">
    <property type="component" value="Unassembled WGS sequence"/>
</dbReference>
<protein>
    <submittedName>
        <fullName evidence="1">Uncharacterized protein</fullName>
    </submittedName>
</protein>
<name>A0A1H3A4D4_9BACL</name>
<dbReference type="OrthoDB" id="107900at2"/>
<sequence length="80" mass="9593">MGRRRNSLAMDVSPKYVDEELMDDWEIARDTFFVIAELEIYKERLTRPANPHEIRNRNKYPTSIYRTELVLTVTIMEQCL</sequence>
<dbReference type="EMBL" id="FNNQ01000012">
    <property type="protein sequence ID" value="SDX24463.1"/>
    <property type="molecule type" value="Genomic_DNA"/>
</dbReference>
<dbReference type="RefSeq" id="WP_091741366.1">
    <property type="nucleotide sequence ID" value="NZ_FNNQ01000012.1"/>
</dbReference>
<evidence type="ECO:0000313" key="1">
    <source>
        <dbReference type="EMBL" id="SDX24463.1"/>
    </source>
</evidence>
<dbReference type="AlphaFoldDB" id="A0A1H3A4D4"/>
<keyword evidence="2" id="KW-1185">Reference proteome</keyword>
<proteinExistence type="predicted"/>
<accession>A0A1H3A4D4</accession>
<organism evidence="1 2">
    <name type="scientific">Marininema mesophilum</name>
    <dbReference type="NCBI Taxonomy" id="1048340"/>
    <lineage>
        <taxon>Bacteria</taxon>
        <taxon>Bacillati</taxon>
        <taxon>Bacillota</taxon>
        <taxon>Bacilli</taxon>
        <taxon>Bacillales</taxon>
        <taxon>Thermoactinomycetaceae</taxon>
        <taxon>Marininema</taxon>
    </lineage>
</organism>
<reference evidence="1 2" key="1">
    <citation type="submission" date="2016-10" db="EMBL/GenBank/DDBJ databases">
        <authorList>
            <person name="de Groot N.N."/>
        </authorList>
    </citation>
    <scope>NUCLEOTIDE SEQUENCE [LARGE SCALE GENOMIC DNA]</scope>
    <source>
        <strain evidence="1 2">DSM 45610</strain>
    </source>
</reference>
<gene>
    <name evidence="1" type="ORF">SAMN05444487_112121</name>
</gene>